<dbReference type="HAMAP" id="MF_00161">
    <property type="entry name" value="LspA"/>
    <property type="match status" value="1"/>
</dbReference>
<feature type="transmembrane region" description="Helical" evidence="9">
    <location>
        <begin position="91"/>
        <end position="108"/>
    </location>
</feature>
<dbReference type="OrthoDB" id="9810259at2"/>
<protein>
    <recommendedName>
        <fullName evidence="9">Lipoprotein signal peptidase</fullName>
        <ecNumber evidence="9">3.4.23.36</ecNumber>
    </recommendedName>
    <alternativeName>
        <fullName evidence="9">Prolipoprotein signal peptidase</fullName>
    </alternativeName>
    <alternativeName>
        <fullName evidence="9">Signal peptidase II</fullName>
        <shortName evidence="9">SPase II</shortName>
    </alternativeName>
</protein>
<keyword evidence="7 9" id="KW-1133">Transmembrane helix</keyword>
<feature type="active site" evidence="9">
    <location>
        <position position="136"/>
    </location>
</feature>
<dbReference type="Pfam" id="PF01252">
    <property type="entry name" value="Peptidase_A8"/>
    <property type="match status" value="1"/>
</dbReference>
<dbReference type="GO" id="GO:0006508">
    <property type="term" value="P:proteolysis"/>
    <property type="evidence" value="ECO:0007669"/>
    <property type="project" value="UniProtKB-KW"/>
</dbReference>
<keyword evidence="3 9" id="KW-0645">Protease</keyword>
<accession>A0A516GWW9</accession>
<evidence type="ECO:0000256" key="6">
    <source>
        <dbReference type="ARBA" id="ARBA00022801"/>
    </source>
</evidence>
<reference evidence="11 12" key="1">
    <citation type="submission" date="2019-07" db="EMBL/GenBank/DDBJ databases">
        <title>Genome sequencing for Ferrovibrio sp. K5.</title>
        <authorList>
            <person name="Park S.-J."/>
        </authorList>
    </citation>
    <scope>NUCLEOTIDE SEQUENCE [LARGE SCALE GENOMIC DNA]</scope>
    <source>
        <strain evidence="11 12">K5</strain>
    </source>
</reference>
<comment type="subcellular location">
    <subcellularLocation>
        <location evidence="9">Cell membrane</location>
        <topology evidence="9">Multi-pass membrane protein</topology>
    </subcellularLocation>
</comment>
<dbReference type="NCBIfam" id="TIGR00077">
    <property type="entry name" value="lspA"/>
    <property type="match status" value="1"/>
</dbReference>
<keyword evidence="5 9" id="KW-0064">Aspartyl protease</keyword>
<keyword evidence="4 9" id="KW-0812">Transmembrane</keyword>
<evidence type="ECO:0000256" key="9">
    <source>
        <dbReference type="HAMAP-Rule" id="MF_00161"/>
    </source>
</evidence>
<dbReference type="AlphaFoldDB" id="A0A516GWW9"/>
<comment type="catalytic activity">
    <reaction evidence="9">
        <text>Release of signal peptides from bacterial membrane prolipoproteins. Hydrolyzes -Xaa-Yaa-Zaa-|-(S,diacylglyceryl)Cys-, in which Xaa is hydrophobic (preferably Leu), and Yaa (Ala or Ser) and Zaa (Gly or Ala) have small, neutral side chains.</text>
        <dbReference type="EC" id="3.4.23.36"/>
    </reaction>
</comment>
<evidence type="ECO:0000256" key="7">
    <source>
        <dbReference type="ARBA" id="ARBA00022989"/>
    </source>
</evidence>
<evidence type="ECO:0000256" key="8">
    <source>
        <dbReference type="ARBA" id="ARBA00023136"/>
    </source>
</evidence>
<dbReference type="KEGG" id="fer:FNB15_00365"/>
<evidence type="ECO:0000256" key="4">
    <source>
        <dbReference type="ARBA" id="ARBA00022692"/>
    </source>
</evidence>
<dbReference type="PRINTS" id="PR00781">
    <property type="entry name" value="LIPOSIGPTASE"/>
</dbReference>
<sequence>MSRTFRLGLLIALGIFVADQISKVYFLDLMQQNPTGITVTPFFNLVMVWNTGVSFGMFSEDSAGRSWTLIAVSFVVTVWLLWWLWRAHSRLVAVALGMIIGGAIGNVIDRYRFGAVFDFLDFHAFGWHWPAFNVADCAIVVGVLLLLADGFRPQKTAD</sequence>
<comment type="pathway">
    <text evidence="9">Protein modification; lipoprotein biosynthesis (signal peptide cleavage).</text>
</comment>
<evidence type="ECO:0000256" key="2">
    <source>
        <dbReference type="ARBA" id="ARBA00022475"/>
    </source>
</evidence>
<feature type="transmembrane region" description="Helical" evidence="9">
    <location>
        <begin position="66"/>
        <end position="85"/>
    </location>
</feature>
<dbReference type="EC" id="3.4.23.36" evidence="9"/>
<evidence type="ECO:0000256" key="1">
    <source>
        <dbReference type="ARBA" id="ARBA00006139"/>
    </source>
</evidence>
<dbReference type="Proteomes" id="UP000317496">
    <property type="component" value="Chromosome"/>
</dbReference>
<feature type="active site" evidence="9">
    <location>
        <position position="118"/>
    </location>
</feature>
<evidence type="ECO:0000256" key="3">
    <source>
        <dbReference type="ARBA" id="ARBA00022670"/>
    </source>
</evidence>
<gene>
    <name evidence="9 11" type="primary">lspA</name>
    <name evidence="11" type="ORF">FNB15_00365</name>
</gene>
<keyword evidence="12" id="KW-1185">Reference proteome</keyword>
<dbReference type="EMBL" id="CP041636">
    <property type="protein sequence ID" value="QDO95830.1"/>
    <property type="molecule type" value="Genomic_DNA"/>
</dbReference>
<keyword evidence="8 9" id="KW-0472">Membrane</keyword>
<comment type="similarity">
    <text evidence="1 9 10">Belongs to the peptidase A8 family.</text>
</comment>
<dbReference type="UniPathway" id="UPA00665"/>
<dbReference type="PANTHER" id="PTHR33695:SF1">
    <property type="entry name" value="LIPOPROTEIN SIGNAL PEPTIDASE"/>
    <property type="match status" value="1"/>
</dbReference>
<dbReference type="GO" id="GO:0005886">
    <property type="term" value="C:plasma membrane"/>
    <property type="evidence" value="ECO:0007669"/>
    <property type="project" value="UniProtKB-SubCell"/>
</dbReference>
<evidence type="ECO:0000313" key="12">
    <source>
        <dbReference type="Proteomes" id="UP000317496"/>
    </source>
</evidence>
<dbReference type="InterPro" id="IPR001872">
    <property type="entry name" value="Peptidase_A8"/>
</dbReference>
<evidence type="ECO:0000256" key="5">
    <source>
        <dbReference type="ARBA" id="ARBA00022750"/>
    </source>
</evidence>
<comment type="function">
    <text evidence="9">This protein specifically catalyzes the removal of signal peptides from prolipoproteins.</text>
</comment>
<dbReference type="RefSeq" id="WP_144066811.1">
    <property type="nucleotide sequence ID" value="NZ_CP041636.1"/>
</dbReference>
<dbReference type="PANTHER" id="PTHR33695">
    <property type="entry name" value="LIPOPROTEIN SIGNAL PEPTIDASE"/>
    <property type="match status" value="1"/>
</dbReference>
<feature type="transmembrane region" description="Helical" evidence="9">
    <location>
        <begin position="129"/>
        <end position="148"/>
    </location>
</feature>
<keyword evidence="2 9" id="KW-1003">Cell membrane</keyword>
<dbReference type="GO" id="GO:0004190">
    <property type="term" value="F:aspartic-type endopeptidase activity"/>
    <property type="evidence" value="ECO:0007669"/>
    <property type="project" value="UniProtKB-UniRule"/>
</dbReference>
<organism evidence="11 12">
    <name type="scientific">Ferrovibrio terrae</name>
    <dbReference type="NCBI Taxonomy" id="2594003"/>
    <lineage>
        <taxon>Bacteria</taxon>
        <taxon>Pseudomonadati</taxon>
        <taxon>Pseudomonadota</taxon>
        <taxon>Alphaproteobacteria</taxon>
        <taxon>Rhodospirillales</taxon>
        <taxon>Rhodospirillaceae</taxon>
        <taxon>Ferrovibrio</taxon>
    </lineage>
</organism>
<comment type="caution">
    <text evidence="9">Lacks conserved residue(s) required for the propagation of feature annotation.</text>
</comment>
<name>A0A516GWW9_9PROT</name>
<evidence type="ECO:0000313" key="11">
    <source>
        <dbReference type="EMBL" id="QDO95830.1"/>
    </source>
</evidence>
<keyword evidence="6 9" id="KW-0378">Hydrolase</keyword>
<evidence type="ECO:0000256" key="10">
    <source>
        <dbReference type="RuleBase" id="RU004181"/>
    </source>
</evidence>
<proteinExistence type="inferred from homology"/>